<dbReference type="Proteomes" id="UP000503336">
    <property type="component" value="Chromosome"/>
</dbReference>
<feature type="domain" description="N-acetyltransferase" evidence="1">
    <location>
        <begin position="112"/>
        <end position="243"/>
    </location>
</feature>
<organism evidence="2 3">
    <name type="scientific">Pikeienuella piscinae</name>
    <dbReference type="NCBI Taxonomy" id="2748098"/>
    <lineage>
        <taxon>Bacteria</taxon>
        <taxon>Pseudomonadati</taxon>
        <taxon>Pseudomonadota</taxon>
        <taxon>Alphaproteobacteria</taxon>
        <taxon>Rhodobacterales</taxon>
        <taxon>Paracoccaceae</taxon>
        <taxon>Pikeienuella</taxon>
    </lineage>
</organism>
<dbReference type="Pfam" id="PF00583">
    <property type="entry name" value="Acetyltransf_1"/>
    <property type="match status" value="1"/>
</dbReference>
<keyword evidence="3" id="KW-1185">Reference proteome</keyword>
<dbReference type="EMBL" id="CP049056">
    <property type="protein sequence ID" value="QIE57150.1"/>
    <property type="molecule type" value="Genomic_DNA"/>
</dbReference>
<name>A0A7M3T569_9RHOB</name>
<sequence length="243" mass="25901">MRPEPTRLFAALEATWPPAETVDEAGWRLRRGGGGGRRVSAATRLPDAPPADREGVAAAAAAMAKWGQAPLFQVRAGDEALDALLAEEGYHLADPTRIFVSDAAALLDDKPEVGRVLRGACRVALIEEIWAAGGIGAERLAVMERAPSPRTYLIGRLGDRPASVAFAATDGEITMIHAVETLAAQRRKGAARMLMAAAARFAEETGARWLALAATERNAAAGALYHRLGMQVATRYHYRVKPA</sequence>
<dbReference type="Gene3D" id="3.40.630.30">
    <property type="match status" value="1"/>
</dbReference>
<evidence type="ECO:0000313" key="3">
    <source>
        <dbReference type="Proteomes" id="UP000503336"/>
    </source>
</evidence>
<dbReference type="GO" id="GO:0016747">
    <property type="term" value="F:acyltransferase activity, transferring groups other than amino-acyl groups"/>
    <property type="evidence" value="ECO:0007669"/>
    <property type="project" value="InterPro"/>
</dbReference>
<protein>
    <submittedName>
        <fullName evidence="2">GNAT family N-acetyltransferase</fullName>
    </submittedName>
</protein>
<proteinExistence type="predicted"/>
<dbReference type="RefSeq" id="WP_165101557.1">
    <property type="nucleotide sequence ID" value="NZ_CP049056.1"/>
</dbReference>
<reference evidence="2 3" key="1">
    <citation type="submission" date="2020-02" db="EMBL/GenBank/DDBJ databases">
        <title>complete genome sequence of Rhodobacteraceae bacterium.</title>
        <authorList>
            <person name="Park J."/>
            <person name="Kim Y.-S."/>
            <person name="Kim K.-H."/>
        </authorList>
    </citation>
    <scope>NUCLEOTIDE SEQUENCE [LARGE SCALE GENOMIC DNA]</scope>
    <source>
        <strain evidence="2 3">RR4-56</strain>
    </source>
</reference>
<evidence type="ECO:0000313" key="2">
    <source>
        <dbReference type="EMBL" id="QIE57150.1"/>
    </source>
</evidence>
<dbReference type="InterPro" id="IPR016181">
    <property type="entry name" value="Acyl_CoA_acyltransferase"/>
</dbReference>
<gene>
    <name evidence="2" type="ORF">G5B40_17920</name>
</gene>
<dbReference type="AlphaFoldDB" id="A0A7M3T569"/>
<keyword evidence="2" id="KW-0808">Transferase</keyword>
<dbReference type="SUPFAM" id="SSF55729">
    <property type="entry name" value="Acyl-CoA N-acyltransferases (Nat)"/>
    <property type="match status" value="1"/>
</dbReference>
<dbReference type="InterPro" id="IPR000182">
    <property type="entry name" value="GNAT_dom"/>
</dbReference>
<dbReference type="PROSITE" id="PS51186">
    <property type="entry name" value="GNAT"/>
    <property type="match status" value="1"/>
</dbReference>
<accession>A0A7M3T569</accession>
<dbReference type="KEGG" id="hdh:G5B40_17920"/>
<evidence type="ECO:0000259" key="1">
    <source>
        <dbReference type="PROSITE" id="PS51186"/>
    </source>
</evidence>